<comment type="caution">
    <text evidence="1">The sequence shown here is derived from an EMBL/GenBank/DDBJ whole genome shotgun (WGS) entry which is preliminary data.</text>
</comment>
<protein>
    <submittedName>
        <fullName evidence="1">Uncharacterized protein</fullName>
    </submittedName>
</protein>
<dbReference type="Proteomes" id="UP000828048">
    <property type="component" value="Chromosome 12"/>
</dbReference>
<dbReference type="EMBL" id="CM037162">
    <property type="protein sequence ID" value="KAH7862936.1"/>
    <property type="molecule type" value="Genomic_DNA"/>
</dbReference>
<organism evidence="1 2">
    <name type="scientific">Vaccinium darrowii</name>
    <dbReference type="NCBI Taxonomy" id="229202"/>
    <lineage>
        <taxon>Eukaryota</taxon>
        <taxon>Viridiplantae</taxon>
        <taxon>Streptophyta</taxon>
        <taxon>Embryophyta</taxon>
        <taxon>Tracheophyta</taxon>
        <taxon>Spermatophyta</taxon>
        <taxon>Magnoliopsida</taxon>
        <taxon>eudicotyledons</taxon>
        <taxon>Gunneridae</taxon>
        <taxon>Pentapetalae</taxon>
        <taxon>asterids</taxon>
        <taxon>Ericales</taxon>
        <taxon>Ericaceae</taxon>
        <taxon>Vaccinioideae</taxon>
        <taxon>Vaccinieae</taxon>
        <taxon>Vaccinium</taxon>
    </lineage>
</organism>
<name>A0ACB7ZBW2_9ERIC</name>
<evidence type="ECO:0000313" key="2">
    <source>
        <dbReference type="Proteomes" id="UP000828048"/>
    </source>
</evidence>
<proteinExistence type="predicted"/>
<evidence type="ECO:0000313" key="1">
    <source>
        <dbReference type="EMBL" id="KAH7862936.1"/>
    </source>
</evidence>
<gene>
    <name evidence="1" type="ORF">Vadar_011299</name>
</gene>
<keyword evidence="2" id="KW-1185">Reference proteome</keyword>
<reference evidence="1 2" key="1">
    <citation type="journal article" date="2021" name="Hortic Res">
        <title>High-quality reference genome and annotation aids understanding of berry development for evergreen blueberry (Vaccinium darrowii).</title>
        <authorList>
            <person name="Yu J."/>
            <person name="Hulse-Kemp A.M."/>
            <person name="Babiker E."/>
            <person name="Staton M."/>
        </authorList>
    </citation>
    <scope>NUCLEOTIDE SEQUENCE [LARGE SCALE GENOMIC DNA]</scope>
    <source>
        <strain evidence="2">cv. NJ 8807/NJ 8810</strain>
        <tissue evidence="1">Young leaf</tissue>
    </source>
</reference>
<sequence length="157" mass="17800">MIKGYSGQWYQWFEKTQKSVNWKEFEYGLSVRFGPNVYEDAIGELTKLCQTTIVKCYQERFEELANRTSGLTQGFFISCLLSGLKEEIRVGVQMFGPTTITQAIGLARLQEETTEAIARKSKTPTNQLEIGTLTLQQLMPGSLMPLEIEGIQDQFQG</sequence>
<accession>A0ACB7ZBW2</accession>